<reference evidence="1 2" key="1">
    <citation type="journal article" date="2023" name="Sci. Data">
        <title>Genome assembly of the Korean intertidal mud-creeper Batillaria attramentaria.</title>
        <authorList>
            <person name="Patra A.K."/>
            <person name="Ho P.T."/>
            <person name="Jun S."/>
            <person name="Lee S.J."/>
            <person name="Kim Y."/>
            <person name="Won Y.J."/>
        </authorList>
    </citation>
    <scope>NUCLEOTIDE SEQUENCE [LARGE SCALE GENOMIC DNA]</scope>
    <source>
        <strain evidence="1">Wonlab-2016</strain>
    </source>
</reference>
<dbReference type="EMBL" id="JACVVK020000640">
    <property type="protein sequence ID" value="KAK7461215.1"/>
    <property type="molecule type" value="Genomic_DNA"/>
</dbReference>
<dbReference type="Proteomes" id="UP001519460">
    <property type="component" value="Unassembled WGS sequence"/>
</dbReference>
<organism evidence="1 2">
    <name type="scientific">Batillaria attramentaria</name>
    <dbReference type="NCBI Taxonomy" id="370345"/>
    <lineage>
        <taxon>Eukaryota</taxon>
        <taxon>Metazoa</taxon>
        <taxon>Spiralia</taxon>
        <taxon>Lophotrochozoa</taxon>
        <taxon>Mollusca</taxon>
        <taxon>Gastropoda</taxon>
        <taxon>Caenogastropoda</taxon>
        <taxon>Sorbeoconcha</taxon>
        <taxon>Cerithioidea</taxon>
        <taxon>Batillariidae</taxon>
        <taxon>Batillaria</taxon>
    </lineage>
</organism>
<proteinExistence type="predicted"/>
<keyword evidence="2" id="KW-1185">Reference proteome</keyword>
<comment type="caution">
    <text evidence="1">The sequence shown here is derived from an EMBL/GenBank/DDBJ whole genome shotgun (WGS) entry which is preliminary data.</text>
</comment>
<evidence type="ECO:0000313" key="2">
    <source>
        <dbReference type="Proteomes" id="UP001519460"/>
    </source>
</evidence>
<gene>
    <name evidence="1" type="ORF">BaRGS_00038750</name>
</gene>
<dbReference type="AlphaFoldDB" id="A0ABD0J593"/>
<protein>
    <submittedName>
        <fullName evidence="1">Uncharacterized protein</fullName>
    </submittedName>
</protein>
<accession>A0ABD0J593</accession>
<evidence type="ECO:0000313" key="1">
    <source>
        <dbReference type="EMBL" id="KAK7461215.1"/>
    </source>
</evidence>
<name>A0ABD0J593_9CAEN</name>
<sequence>MTGESGNNFIAPRLSKHYNTRHRCYVQLSPLLLQSVTSPFLPHTMAESWRAEELPLFKNQAAARLDEKGQRLVSAARTCVIDTYLSYSTDDAGGNLEQFYEAVTVSETSSCKFVRMDK</sequence>